<dbReference type="Proteomes" id="UP000004931">
    <property type="component" value="Unassembled WGS sequence"/>
</dbReference>
<keyword evidence="3" id="KW-1185">Reference proteome</keyword>
<name>A0YBS8_9GAMM</name>
<dbReference type="InterPro" id="IPR042252">
    <property type="entry name" value="MtfA_N"/>
</dbReference>
<dbReference type="GO" id="GO:0005829">
    <property type="term" value="C:cytosol"/>
    <property type="evidence" value="ECO:0007669"/>
    <property type="project" value="TreeGrafter"/>
</dbReference>
<dbReference type="eggNOG" id="COG3228">
    <property type="taxonomic scope" value="Bacteria"/>
</dbReference>
<protein>
    <recommendedName>
        <fullName evidence="4">Zinc-dependent peptidase</fullName>
    </recommendedName>
</protein>
<dbReference type="GO" id="GO:0008237">
    <property type="term" value="F:metallopeptidase activity"/>
    <property type="evidence" value="ECO:0007669"/>
    <property type="project" value="InterPro"/>
</dbReference>
<comment type="caution">
    <text evidence="2">The sequence shown here is derived from an EMBL/GenBank/DDBJ whole genome shotgun (WGS) entry which is preliminary data.</text>
</comment>
<keyword evidence="1" id="KW-1133">Transmembrane helix</keyword>
<sequence>MVATQVFAAIVILGGLLFFIPRWKNRYLRNKPFPSQWRSILMANLPIYAALNEADKDKLCQLINVFIASKRFVGCGGQEITDEIRVTISAEACLLLLRQGWSVYPKLYSVLVYPSSFIVERDQQREDGTVAMQQDHLLGESWSNGKVILSWDDVLTGVSNFNDGHNVVLHEFAHQLDTASGAANGAPPLRRNSYASWATVLTKEFKQLKWRRIKRHKSVMAKYGATNPAEFFAVATETFFEKPRQLHKKHPQLFEELERYYGVDPRDWQAAINS</sequence>
<gene>
    <name evidence="2" type="ORF">GP2143_06140</name>
</gene>
<dbReference type="InterPro" id="IPR010384">
    <property type="entry name" value="MtfA_fam"/>
</dbReference>
<accession>A0YBS8</accession>
<evidence type="ECO:0000256" key="1">
    <source>
        <dbReference type="SAM" id="Phobius"/>
    </source>
</evidence>
<dbReference type="InterPro" id="IPR024079">
    <property type="entry name" value="MetalloPept_cat_dom_sf"/>
</dbReference>
<dbReference type="OrthoDB" id="9786424at2"/>
<dbReference type="CDD" id="cd20169">
    <property type="entry name" value="Peptidase_M90_mtfA"/>
    <property type="match status" value="1"/>
</dbReference>
<reference evidence="2 3" key="1">
    <citation type="journal article" date="2010" name="J. Bacteriol.">
        <title>Genome sequence of the oligotrophic marine Gammaproteobacterium HTCC2143, isolated from the Oregon Coast.</title>
        <authorList>
            <person name="Oh H.M."/>
            <person name="Kang I."/>
            <person name="Ferriera S."/>
            <person name="Giovannoni S.J."/>
            <person name="Cho J.C."/>
        </authorList>
    </citation>
    <scope>NUCLEOTIDE SEQUENCE [LARGE SCALE GENOMIC DNA]</scope>
    <source>
        <strain evidence="2 3">HTCC2143</strain>
    </source>
</reference>
<feature type="transmembrane region" description="Helical" evidence="1">
    <location>
        <begin position="6"/>
        <end position="23"/>
    </location>
</feature>
<keyword evidence="1" id="KW-0472">Membrane</keyword>
<dbReference type="Pfam" id="PF06167">
    <property type="entry name" value="Peptidase_M90"/>
    <property type="match status" value="1"/>
</dbReference>
<dbReference type="PANTHER" id="PTHR30164:SF2">
    <property type="entry name" value="PROTEIN MTFA"/>
    <property type="match status" value="1"/>
</dbReference>
<evidence type="ECO:0008006" key="4">
    <source>
        <dbReference type="Google" id="ProtNLM"/>
    </source>
</evidence>
<dbReference type="Gene3D" id="1.10.472.150">
    <property type="entry name" value="Glucose-regulated metallo-peptidase M90, N-terminal domain"/>
    <property type="match status" value="1"/>
</dbReference>
<dbReference type="AlphaFoldDB" id="A0YBS8"/>
<dbReference type="PANTHER" id="PTHR30164">
    <property type="entry name" value="MTFA PEPTIDASE"/>
    <property type="match status" value="1"/>
</dbReference>
<dbReference type="EMBL" id="AAVT01000002">
    <property type="protein sequence ID" value="EAW32008.1"/>
    <property type="molecule type" value="Genomic_DNA"/>
</dbReference>
<dbReference type="SUPFAM" id="SSF55486">
    <property type="entry name" value="Metalloproteases ('zincins'), catalytic domain"/>
    <property type="match status" value="1"/>
</dbReference>
<keyword evidence="1" id="KW-0812">Transmembrane</keyword>
<dbReference type="GO" id="GO:0004177">
    <property type="term" value="F:aminopeptidase activity"/>
    <property type="evidence" value="ECO:0007669"/>
    <property type="project" value="TreeGrafter"/>
</dbReference>
<dbReference type="Gene3D" id="3.40.390.10">
    <property type="entry name" value="Collagenase (Catalytic Domain)"/>
    <property type="match status" value="1"/>
</dbReference>
<proteinExistence type="predicted"/>
<evidence type="ECO:0000313" key="2">
    <source>
        <dbReference type="EMBL" id="EAW32008.1"/>
    </source>
</evidence>
<organism evidence="2 3">
    <name type="scientific">marine gamma proteobacterium HTCC2143</name>
    <dbReference type="NCBI Taxonomy" id="247633"/>
    <lineage>
        <taxon>Bacteria</taxon>
        <taxon>Pseudomonadati</taxon>
        <taxon>Pseudomonadota</taxon>
        <taxon>Gammaproteobacteria</taxon>
        <taxon>Cellvibrionales</taxon>
        <taxon>Spongiibacteraceae</taxon>
        <taxon>BD1-7 clade</taxon>
    </lineage>
</organism>
<evidence type="ECO:0000313" key="3">
    <source>
        <dbReference type="Proteomes" id="UP000004931"/>
    </source>
</evidence>